<name>A0A812T2L0_SYMPI</name>
<dbReference type="Pfam" id="PF00313">
    <property type="entry name" value="CSD"/>
    <property type="match status" value="1"/>
</dbReference>
<protein>
    <submittedName>
        <fullName evidence="3">Csp protein</fullName>
    </submittedName>
</protein>
<dbReference type="SMART" id="SM00357">
    <property type="entry name" value="CSP"/>
    <property type="match status" value="1"/>
</dbReference>
<dbReference type="Proteomes" id="UP000649617">
    <property type="component" value="Unassembled WGS sequence"/>
</dbReference>
<feature type="compositionally biased region" description="Gly residues" evidence="1">
    <location>
        <begin position="75"/>
        <end position="88"/>
    </location>
</feature>
<gene>
    <name evidence="3" type="primary">csp</name>
    <name evidence="3" type="ORF">SPIL2461_LOCUS13163</name>
</gene>
<dbReference type="CDD" id="cd04458">
    <property type="entry name" value="CSP_CDS"/>
    <property type="match status" value="1"/>
</dbReference>
<reference evidence="3" key="1">
    <citation type="submission" date="2021-02" db="EMBL/GenBank/DDBJ databases">
        <authorList>
            <person name="Dougan E. K."/>
            <person name="Rhodes N."/>
            <person name="Thang M."/>
            <person name="Chan C."/>
        </authorList>
    </citation>
    <scope>NUCLEOTIDE SEQUENCE</scope>
</reference>
<dbReference type="PANTHER" id="PTHR46565:SF20">
    <property type="entry name" value="COLD SHOCK DOMAIN-CONTAINING PROTEIN 4"/>
    <property type="match status" value="1"/>
</dbReference>
<dbReference type="SUPFAM" id="SSF50249">
    <property type="entry name" value="Nucleic acid-binding proteins"/>
    <property type="match status" value="1"/>
</dbReference>
<dbReference type="PANTHER" id="PTHR46565">
    <property type="entry name" value="COLD SHOCK DOMAIN PROTEIN 2"/>
    <property type="match status" value="1"/>
</dbReference>
<dbReference type="EMBL" id="CAJNIZ010028380">
    <property type="protein sequence ID" value="CAE7507410.1"/>
    <property type="molecule type" value="Genomic_DNA"/>
</dbReference>
<dbReference type="AlphaFoldDB" id="A0A812T2L0"/>
<evidence type="ECO:0000259" key="2">
    <source>
        <dbReference type="PROSITE" id="PS51857"/>
    </source>
</evidence>
<dbReference type="Gene3D" id="2.40.50.140">
    <property type="entry name" value="Nucleic acid-binding proteins"/>
    <property type="match status" value="1"/>
</dbReference>
<dbReference type="GO" id="GO:0003676">
    <property type="term" value="F:nucleic acid binding"/>
    <property type="evidence" value="ECO:0007669"/>
    <property type="project" value="InterPro"/>
</dbReference>
<dbReference type="InterPro" id="IPR011129">
    <property type="entry name" value="CSD"/>
</dbReference>
<dbReference type="InterPro" id="IPR002059">
    <property type="entry name" value="CSP_DNA-bd"/>
</dbReference>
<comment type="caution">
    <text evidence="3">The sequence shown here is derived from an EMBL/GenBank/DDBJ whole genome shotgun (WGS) entry which is preliminary data.</text>
</comment>
<proteinExistence type="predicted"/>
<feature type="compositionally biased region" description="Low complexity" evidence="1">
    <location>
        <begin position="89"/>
        <end position="101"/>
    </location>
</feature>
<dbReference type="PROSITE" id="PS51857">
    <property type="entry name" value="CSD_2"/>
    <property type="match status" value="1"/>
</dbReference>
<sequence length="161" mass="16622">MPTGLVTTWLEEKGFGFIAPDDSNFGDLFVHVSELRDARANGLERGDRVRFDVKYNREKGKNLAVNVVVEKSGASSGGGGGGGGGGGQDSQQRGRSQPQRQCAQLQEDVGEGEATAVIAVAYLRKPREGLGADAPKTRLASGGAGAAGARAVRAKAGGLRL</sequence>
<feature type="region of interest" description="Disordered" evidence="1">
    <location>
        <begin position="71"/>
        <end position="110"/>
    </location>
</feature>
<evidence type="ECO:0000256" key="1">
    <source>
        <dbReference type="SAM" id="MobiDB-lite"/>
    </source>
</evidence>
<feature type="domain" description="CSD" evidence="2">
    <location>
        <begin position="1"/>
        <end position="69"/>
    </location>
</feature>
<evidence type="ECO:0000313" key="4">
    <source>
        <dbReference type="Proteomes" id="UP000649617"/>
    </source>
</evidence>
<organism evidence="3 4">
    <name type="scientific">Symbiodinium pilosum</name>
    <name type="common">Dinoflagellate</name>
    <dbReference type="NCBI Taxonomy" id="2952"/>
    <lineage>
        <taxon>Eukaryota</taxon>
        <taxon>Sar</taxon>
        <taxon>Alveolata</taxon>
        <taxon>Dinophyceae</taxon>
        <taxon>Suessiales</taxon>
        <taxon>Symbiodiniaceae</taxon>
        <taxon>Symbiodinium</taxon>
    </lineage>
</organism>
<feature type="region of interest" description="Disordered" evidence="1">
    <location>
        <begin position="129"/>
        <end position="148"/>
    </location>
</feature>
<keyword evidence="4" id="KW-1185">Reference proteome</keyword>
<dbReference type="OrthoDB" id="422005at2759"/>
<dbReference type="InterPro" id="IPR012340">
    <property type="entry name" value="NA-bd_OB-fold"/>
</dbReference>
<evidence type="ECO:0000313" key="3">
    <source>
        <dbReference type="EMBL" id="CAE7507410.1"/>
    </source>
</evidence>
<accession>A0A812T2L0</accession>